<protein>
    <submittedName>
        <fullName evidence="2">Uncharacterized protein</fullName>
    </submittedName>
</protein>
<comment type="caution">
    <text evidence="2">The sequence shown here is derived from an EMBL/GenBank/DDBJ whole genome shotgun (WGS) entry which is preliminary data.</text>
</comment>
<evidence type="ECO:0000256" key="1">
    <source>
        <dbReference type="SAM" id="MobiDB-lite"/>
    </source>
</evidence>
<keyword evidence="3" id="KW-1185">Reference proteome</keyword>
<dbReference type="EMBL" id="JARIHO010000004">
    <property type="protein sequence ID" value="KAJ7362706.1"/>
    <property type="molecule type" value="Genomic_DNA"/>
</dbReference>
<feature type="compositionally biased region" description="Acidic residues" evidence="1">
    <location>
        <begin position="277"/>
        <end position="288"/>
    </location>
</feature>
<evidence type="ECO:0000313" key="2">
    <source>
        <dbReference type="EMBL" id="KAJ7362706.1"/>
    </source>
</evidence>
<feature type="region of interest" description="Disordered" evidence="1">
    <location>
        <begin position="255"/>
        <end position="347"/>
    </location>
</feature>
<dbReference type="AlphaFoldDB" id="A0AAD7AMD5"/>
<reference evidence="2" key="1">
    <citation type="submission" date="2023-03" db="EMBL/GenBank/DDBJ databases">
        <title>Massive genome expansion in bonnet fungi (Mycena s.s.) driven by repeated elements and novel gene families across ecological guilds.</title>
        <authorList>
            <consortium name="Lawrence Berkeley National Laboratory"/>
            <person name="Harder C.B."/>
            <person name="Miyauchi S."/>
            <person name="Viragh M."/>
            <person name="Kuo A."/>
            <person name="Thoen E."/>
            <person name="Andreopoulos B."/>
            <person name="Lu D."/>
            <person name="Skrede I."/>
            <person name="Drula E."/>
            <person name="Henrissat B."/>
            <person name="Morin E."/>
            <person name="Kohler A."/>
            <person name="Barry K."/>
            <person name="LaButti K."/>
            <person name="Morin E."/>
            <person name="Salamov A."/>
            <person name="Lipzen A."/>
            <person name="Mereny Z."/>
            <person name="Hegedus B."/>
            <person name="Baldrian P."/>
            <person name="Stursova M."/>
            <person name="Weitz H."/>
            <person name="Taylor A."/>
            <person name="Grigoriev I.V."/>
            <person name="Nagy L.G."/>
            <person name="Martin F."/>
            <person name="Kauserud H."/>
        </authorList>
    </citation>
    <scope>NUCLEOTIDE SEQUENCE</scope>
    <source>
        <strain evidence="2">CBHHK002</strain>
    </source>
</reference>
<dbReference type="Proteomes" id="UP001218218">
    <property type="component" value="Unassembled WGS sequence"/>
</dbReference>
<organism evidence="2 3">
    <name type="scientific">Mycena albidolilacea</name>
    <dbReference type="NCBI Taxonomy" id="1033008"/>
    <lineage>
        <taxon>Eukaryota</taxon>
        <taxon>Fungi</taxon>
        <taxon>Dikarya</taxon>
        <taxon>Basidiomycota</taxon>
        <taxon>Agaricomycotina</taxon>
        <taxon>Agaricomycetes</taxon>
        <taxon>Agaricomycetidae</taxon>
        <taxon>Agaricales</taxon>
        <taxon>Marasmiineae</taxon>
        <taxon>Mycenaceae</taxon>
        <taxon>Mycena</taxon>
    </lineage>
</organism>
<gene>
    <name evidence="2" type="ORF">DFH08DRAFT_950941</name>
</gene>
<feature type="compositionally biased region" description="Low complexity" evidence="1">
    <location>
        <begin position="315"/>
        <end position="328"/>
    </location>
</feature>
<sequence length="347" mass="39518">MHGVGTIPTPVQQHQPINPEYPIFEILADEFRAGWLSPEVAHYFFNSTRSLIAHLPSEVRNPAWSHGIIPEDPKHSGRFFACTFVIPRGPHKDLSLEPYPVMDMAAPDPMWNWWRRLQEYPRPVEADPSLPFYLEFVCGDLFPTLRAYDTPFAVARTRSSDTSSADWTFRDCLIELRHLPVARQRWEWTFRGPRDIHGCSAASRYQHVRKLLILPYLVGALIELPLEARKPPAEVRNPRILLLYSFDSKGRPLIKLKSSRKSSTPPASEAFNKEGEEEKEEEEEEEEEPARPAKHQRTSSSAPKRKGKAKAKADTPTPSSSSSNFPPTVYKTQGKSKKAELLAYIPP</sequence>
<proteinExistence type="predicted"/>
<accession>A0AAD7AMD5</accession>
<name>A0AAD7AMD5_9AGAR</name>
<evidence type="ECO:0000313" key="3">
    <source>
        <dbReference type="Proteomes" id="UP001218218"/>
    </source>
</evidence>
<feature type="compositionally biased region" description="Basic residues" evidence="1">
    <location>
        <begin position="292"/>
        <end position="310"/>
    </location>
</feature>